<evidence type="ECO:0000313" key="3">
    <source>
        <dbReference type="Proteomes" id="UP001500893"/>
    </source>
</evidence>
<organism evidence="2 3">
    <name type="scientific">Streptomyces rameus</name>
    <dbReference type="NCBI Taxonomy" id="68261"/>
    <lineage>
        <taxon>Bacteria</taxon>
        <taxon>Bacillati</taxon>
        <taxon>Actinomycetota</taxon>
        <taxon>Actinomycetes</taxon>
        <taxon>Kitasatosporales</taxon>
        <taxon>Streptomycetaceae</taxon>
        <taxon>Streptomyces</taxon>
    </lineage>
</organism>
<gene>
    <name evidence="2" type="ORF">GCM10010521_48490</name>
</gene>
<evidence type="ECO:0000256" key="1">
    <source>
        <dbReference type="SAM" id="MobiDB-lite"/>
    </source>
</evidence>
<dbReference type="Proteomes" id="UP001500893">
    <property type="component" value="Unassembled WGS sequence"/>
</dbReference>
<feature type="region of interest" description="Disordered" evidence="1">
    <location>
        <begin position="90"/>
        <end position="113"/>
    </location>
</feature>
<reference evidence="3" key="1">
    <citation type="journal article" date="2019" name="Int. J. Syst. Evol. Microbiol.">
        <title>The Global Catalogue of Microorganisms (GCM) 10K type strain sequencing project: providing services to taxonomists for standard genome sequencing and annotation.</title>
        <authorList>
            <consortium name="The Broad Institute Genomics Platform"/>
            <consortium name="The Broad Institute Genome Sequencing Center for Infectious Disease"/>
            <person name="Wu L."/>
            <person name="Ma J."/>
        </authorList>
    </citation>
    <scope>NUCLEOTIDE SEQUENCE [LARGE SCALE GENOMIC DNA]</scope>
    <source>
        <strain evidence="3">JCM 11574</strain>
    </source>
</reference>
<comment type="caution">
    <text evidence="2">The sequence shown here is derived from an EMBL/GenBank/DDBJ whole genome shotgun (WGS) entry which is preliminary data.</text>
</comment>
<dbReference type="EMBL" id="BAAAVM010000078">
    <property type="protein sequence ID" value="GAA3154941.1"/>
    <property type="molecule type" value="Genomic_DNA"/>
</dbReference>
<keyword evidence="3" id="KW-1185">Reference proteome</keyword>
<feature type="compositionally biased region" description="Basic and acidic residues" evidence="1">
    <location>
        <begin position="28"/>
        <end position="43"/>
    </location>
</feature>
<protein>
    <submittedName>
        <fullName evidence="2">Uncharacterized protein</fullName>
    </submittedName>
</protein>
<feature type="region of interest" description="Disordered" evidence="1">
    <location>
        <begin position="24"/>
        <end position="47"/>
    </location>
</feature>
<name>A0ABP6NUP5_9ACTN</name>
<sequence length="113" mass="11734">MAALGGVSGLGQVADDQVGQAGLVADDQAVHARQTDRSPDRGRGRSVRHPVAGLVTALCTGLPQCQTRLVVALDVVVLVAVLVADDPKSYEPATRTVKLTPNLPRSARNSARS</sequence>
<proteinExistence type="predicted"/>
<accession>A0ABP6NUP5</accession>
<evidence type="ECO:0000313" key="2">
    <source>
        <dbReference type="EMBL" id="GAA3154941.1"/>
    </source>
</evidence>